<dbReference type="EMBL" id="JASAOG010000253">
    <property type="protein sequence ID" value="KAK0042046.1"/>
    <property type="molecule type" value="Genomic_DNA"/>
</dbReference>
<dbReference type="AlphaFoldDB" id="A0AAD8AT86"/>
<evidence type="ECO:0000313" key="4">
    <source>
        <dbReference type="Proteomes" id="UP001233172"/>
    </source>
</evidence>
<keyword evidence="2" id="KW-0812">Transmembrane</keyword>
<name>A0AAD8AT86_BIOPF</name>
<sequence length="201" mass="22636">MVINQITVIPRDAKLSIACLVNKGTTLVSNISVVCYFVNGTRFLDEHNSSDLVTFTIHGKYLSVESNCICTAQLVSGCYDEKASLKISINGTKENHVQSEDTIDYKSIIYITVIILLLIIIIAMSVFILPHRKAFYYYYLHKKYYVRIPEGSDRLGSAIHFYKYVSSFKVPKPNLPPPRRLAPSCPSDIDTEDLTSSSEVK</sequence>
<accession>A0AAD8AT86</accession>
<reference evidence="3" key="2">
    <citation type="submission" date="2023-04" db="EMBL/GenBank/DDBJ databases">
        <authorList>
            <person name="Bu L."/>
            <person name="Lu L."/>
            <person name="Laidemitt M.R."/>
            <person name="Zhang S.M."/>
            <person name="Mutuku M."/>
            <person name="Mkoji G."/>
            <person name="Steinauer M."/>
            <person name="Loker E.S."/>
        </authorList>
    </citation>
    <scope>NUCLEOTIDE SEQUENCE</scope>
    <source>
        <strain evidence="3">KasaAsao</strain>
        <tissue evidence="3">Whole Snail</tissue>
    </source>
</reference>
<feature type="region of interest" description="Disordered" evidence="1">
    <location>
        <begin position="174"/>
        <end position="201"/>
    </location>
</feature>
<keyword evidence="2" id="KW-1133">Transmembrane helix</keyword>
<dbReference type="Proteomes" id="UP001233172">
    <property type="component" value="Unassembled WGS sequence"/>
</dbReference>
<keyword evidence="2" id="KW-0472">Membrane</keyword>
<evidence type="ECO:0000256" key="1">
    <source>
        <dbReference type="SAM" id="MobiDB-lite"/>
    </source>
</evidence>
<evidence type="ECO:0000256" key="2">
    <source>
        <dbReference type="SAM" id="Phobius"/>
    </source>
</evidence>
<gene>
    <name evidence="3" type="ORF">Bpfe_028540</name>
</gene>
<organism evidence="3 4">
    <name type="scientific">Biomphalaria pfeifferi</name>
    <name type="common">Bloodfluke planorb</name>
    <name type="synonym">Freshwater snail</name>
    <dbReference type="NCBI Taxonomy" id="112525"/>
    <lineage>
        <taxon>Eukaryota</taxon>
        <taxon>Metazoa</taxon>
        <taxon>Spiralia</taxon>
        <taxon>Lophotrochozoa</taxon>
        <taxon>Mollusca</taxon>
        <taxon>Gastropoda</taxon>
        <taxon>Heterobranchia</taxon>
        <taxon>Euthyneura</taxon>
        <taxon>Panpulmonata</taxon>
        <taxon>Hygrophila</taxon>
        <taxon>Lymnaeoidea</taxon>
        <taxon>Planorbidae</taxon>
        <taxon>Biomphalaria</taxon>
    </lineage>
</organism>
<evidence type="ECO:0000313" key="3">
    <source>
        <dbReference type="EMBL" id="KAK0042046.1"/>
    </source>
</evidence>
<proteinExistence type="predicted"/>
<reference evidence="3" key="1">
    <citation type="journal article" date="2023" name="PLoS Negl. Trop. Dis.">
        <title>A genome sequence for Biomphalaria pfeifferi, the major vector snail for the human-infecting parasite Schistosoma mansoni.</title>
        <authorList>
            <person name="Bu L."/>
            <person name="Lu L."/>
            <person name="Laidemitt M.R."/>
            <person name="Zhang S.M."/>
            <person name="Mutuku M."/>
            <person name="Mkoji G."/>
            <person name="Steinauer M."/>
            <person name="Loker E.S."/>
        </authorList>
    </citation>
    <scope>NUCLEOTIDE SEQUENCE</scope>
    <source>
        <strain evidence="3">KasaAsao</strain>
    </source>
</reference>
<keyword evidence="4" id="KW-1185">Reference proteome</keyword>
<protein>
    <submittedName>
        <fullName evidence="3">Uncharacterized protein</fullName>
    </submittedName>
</protein>
<feature type="transmembrane region" description="Helical" evidence="2">
    <location>
        <begin position="108"/>
        <end position="129"/>
    </location>
</feature>
<comment type="caution">
    <text evidence="3">The sequence shown here is derived from an EMBL/GenBank/DDBJ whole genome shotgun (WGS) entry which is preliminary data.</text>
</comment>